<proteinExistence type="predicted"/>
<dbReference type="Gene3D" id="3.40.710.10">
    <property type="entry name" value="DD-peptidase/beta-lactamase superfamily"/>
    <property type="match status" value="1"/>
</dbReference>
<dbReference type="Pfam" id="PF00144">
    <property type="entry name" value="Beta-lactamase"/>
    <property type="match status" value="1"/>
</dbReference>
<organism evidence="2 3">
    <name type="scientific">Ureibacillus sinduriensis BLB-1 = JCM 15800</name>
    <dbReference type="NCBI Taxonomy" id="1384057"/>
    <lineage>
        <taxon>Bacteria</taxon>
        <taxon>Bacillati</taxon>
        <taxon>Bacillota</taxon>
        <taxon>Bacilli</taxon>
        <taxon>Bacillales</taxon>
        <taxon>Caryophanaceae</taxon>
        <taxon>Ureibacillus</taxon>
    </lineage>
</organism>
<evidence type="ECO:0000313" key="2">
    <source>
        <dbReference type="EMBL" id="KGR74380.1"/>
    </source>
</evidence>
<name>A0A0A3HT52_9BACL</name>
<dbReference type="InterPro" id="IPR001466">
    <property type="entry name" value="Beta-lactam-related"/>
</dbReference>
<dbReference type="InterPro" id="IPR050491">
    <property type="entry name" value="AmpC-like"/>
</dbReference>
<comment type="caution">
    <text evidence="2">The sequence shown here is derived from an EMBL/GenBank/DDBJ whole genome shotgun (WGS) entry which is preliminary data.</text>
</comment>
<evidence type="ECO:0000313" key="3">
    <source>
        <dbReference type="Proteomes" id="UP000030408"/>
    </source>
</evidence>
<gene>
    <name evidence="2" type="ORF">CD33_14840</name>
</gene>
<sequence length="344" mass="38493">MPLLNINIKERMEHYQVTGLSVSVIRNHEISFVENYGLREADTLKKVNNDSIFSACSISKFVTAMLVMKLVQQGSLDLDEDVNVKLKSWKVPDNHFTVKRCVTLRNLLGHQSGITDPEKSFMELNSDGRYPTMVELLTGKTPYCDVPIEVKYEPETDFQYSDAGFCIIQLIIEDVLGKSFVEVIDELIFHPLKMTNSTYTLNLPEKFYEDFTSGHNNSGCLAENNYPIYPYPAASGLWTTSKDLSQLVLELMNALKNKSKLGISVEQANEMIQARGCKGWNGLGVFLEGSGIEIELSSLGWGEGFQSMLVAFPLKGDGIVIMTNTDLGVHQMKGIIGEIYQSFN</sequence>
<keyword evidence="3" id="KW-1185">Reference proteome</keyword>
<feature type="domain" description="Beta-lactamase-related" evidence="1">
    <location>
        <begin position="7"/>
        <end position="327"/>
    </location>
</feature>
<dbReference type="STRING" id="1384057.CD33_14840"/>
<protein>
    <submittedName>
        <fullName evidence="2">Penicillin-binding protein</fullName>
    </submittedName>
</protein>
<dbReference type="PANTHER" id="PTHR46825">
    <property type="entry name" value="D-ALANYL-D-ALANINE-CARBOXYPEPTIDASE/ENDOPEPTIDASE AMPH"/>
    <property type="match status" value="1"/>
</dbReference>
<reference evidence="2 3" key="1">
    <citation type="submission" date="2014-02" db="EMBL/GenBank/DDBJ databases">
        <title>Draft genome sequence of Lysinibacillus sinduriensis JCM 15800.</title>
        <authorList>
            <person name="Zhang F."/>
            <person name="Wang G."/>
            <person name="Zhang L."/>
        </authorList>
    </citation>
    <scope>NUCLEOTIDE SEQUENCE [LARGE SCALE GENOMIC DNA]</scope>
    <source>
        <strain evidence="2 3">JCM 15800</strain>
    </source>
</reference>
<dbReference type="RefSeq" id="WP_036201671.1">
    <property type="nucleotide sequence ID" value="NZ_AVCY01000002.1"/>
</dbReference>
<dbReference type="EMBL" id="JPVO01000054">
    <property type="protein sequence ID" value="KGR74380.1"/>
    <property type="molecule type" value="Genomic_DNA"/>
</dbReference>
<dbReference type="SUPFAM" id="SSF56601">
    <property type="entry name" value="beta-lactamase/transpeptidase-like"/>
    <property type="match status" value="1"/>
</dbReference>
<dbReference type="eggNOG" id="COG1680">
    <property type="taxonomic scope" value="Bacteria"/>
</dbReference>
<evidence type="ECO:0000259" key="1">
    <source>
        <dbReference type="Pfam" id="PF00144"/>
    </source>
</evidence>
<dbReference type="PANTHER" id="PTHR46825:SF12">
    <property type="entry name" value="PENICILLIN-BINDING PROTEIN 4"/>
    <property type="match status" value="1"/>
</dbReference>
<dbReference type="Proteomes" id="UP000030408">
    <property type="component" value="Unassembled WGS sequence"/>
</dbReference>
<dbReference type="InterPro" id="IPR012338">
    <property type="entry name" value="Beta-lactam/transpept-like"/>
</dbReference>
<accession>A0A0A3HT52</accession>
<dbReference type="OrthoDB" id="9797709at2"/>
<dbReference type="AlphaFoldDB" id="A0A0A3HT52"/>